<dbReference type="Pfam" id="PF05521">
    <property type="entry name" value="Phage_HCP"/>
    <property type="match status" value="1"/>
</dbReference>
<dbReference type="OrthoDB" id="3035266at2"/>
<dbReference type="EMBL" id="ADLT01000015">
    <property type="protein sequence ID" value="EHO63543.1"/>
    <property type="molecule type" value="Genomic_DNA"/>
</dbReference>
<gene>
    <name evidence="1" type="ORF">HMPREF9453_00560</name>
</gene>
<dbReference type="AlphaFoldDB" id="H1CYX2"/>
<dbReference type="RefSeq" id="WP_008859064.1">
    <property type="nucleotide sequence ID" value="NZ_JH591187.1"/>
</dbReference>
<comment type="caution">
    <text evidence="1">The sequence shown here is derived from an EMBL/GenBank/DDBJ whole genome shotgun (WGS) entry which is preliminary data.</text>
</comment>
<evidence type="ECO:0000313" key="1">
    <source>
        <dbReference type="EMBL" id="EHO63543.1"/>
    </source>
</evidence>
<dbReference type="Proteomes" id="UP000003277">
    <property type="component" value="Unassembled WGS sequence"/>
</dbReference>
<sequence length="120" mass="13470">MFKRNAGRFNANVTLLKPSDPSRDEMGGISDISYGPAVSVFALVTVKSQSRMQTVGDYVTADTRYFIIRDISKTYPLNTNWRLQYNGFTFLINNIELIDESVPYYLQITATAVNSSGEVL</sequence>
<name>H1CYX2_9FIRM</name>
<keyword evidence="2" id="KW-1185">Reference proteome</keyword>
<reference evidence="1 2" key="1">
    <citation type="submission" date="2011-11" db="EMBL/GenBank/DDBJ databases">
        <title>The Genome Sequence of Dialister succinatiphilus YIT 11850.</title>
        <authorList>
            <consortium name="The Broad Institute Genome Sequencing Platform"/>
            <person name="Earl A."/>
            <person name="Ward D."/>
            <person name="Feldgarden M."/>
            <person name="Gevers D."/>
            <person name="Morotomi M."/>
            <person name="Young S.K."/>
            <person name="Zeng Q."/>
            <person name="Gargeya S."/>
            <person name="Fitzgerald M."/>
            <person name="Haas B."/>
            <person name="Abouelleil A."/>
            <person name="Alvarado L."/>
            <person name="Arachchi H.M."/>
            <person name="Berlin A."/>
            <person name="Brown A."/>
            <person name="Chapman S.B."/>
            <person name="Dunbar C."/>
            <person name="Gearin G."/>
            <person name="Goldberg J."/>
            <person name="Griggs A."/>
            <person name="Gujja S."/>
            <person name="Heiman D."/>
            <person name="Howarth C."/>
            <person name="Lui A."/>
            <person name="MacDonald P.J.P."/>
            <person name="Montmayeur A."/>
            <person name="Murphy C."/>
            <person name="Neiman D."/>
            <person name="Pearson M."/>
            <person name="Priest M."/>
            <person name="Roberts A."/>
            <person name="Saif S."/>
            <person name="Shea T."/>
            <person name="Sisk P."/>
            <person name="Stolte C."/>
            <person name="Sykes S."/>
            <person name="Wortman J."/>
            <person name="Nusbaum C."/>
            <person name="Birren B."/>
        </authorList>
    </citation>
    <scope>NUCLEOTIDE SEQUENCE [LARGE SCALE GENOMIC DNA]</scope>
    <source>
        <strain evidence="1 2">YIT 11850</strain>
    </source>
</reference>
<dbReference type="STRING" id="742743.HMPREF9453_00560"/>
<accession>H1CYX2</accession>
<proteinExistence type="predicted"/>
<evidence type="ECO:0008006" key="3">
    <source>
        <dbReference type="Google" id="ProtNLM"/>
    </source>
</evidence>
<dbReference type="HOGENOM" id="CLU_2045927_0_0_9"/>
<protein>
    <recommendedName>
        <fullName evidence="3">Phage head-tail adaptor</fullName>
    </recommendedName>
</protein>
<organism evidence="1 2">
    <name type="scientific">Dialister succinatiphilus YIT 11850</name>
    <dbReference type="NCBI Taxonomy" id="742743"/>
    <lineage>
        <taxon>Bacteria</taxon>
        <taxon>Bacillati</taxon>
        <taxon>Bacillota</taxon>
        <taxon>Negativicutes</taxon>
        <taxon>Veillonellales</taxon>
        <taxon>Veillonellaceae</taxon>
        <taxon>Dialister</taxon>
    </lineage>
</organism>
<dbReference type="InterPro" id="IPR008767">
    <property type="entry name" value="Phage_SPP1_head-tail_adaptor"/>
</dbReference>
<evidence type="ECO:0000313" key="2">
    <source>
        <dbReference type="Proteomes" id="UP000003277"/>
    </source>
</evidence>